<sequence>MVYAELLKESIHEVKSLISGHDQVGYFQKLWGGDYFHNVESSWSKHIESFKHNIMVDTDWKELILVITFDYYLGPCVGLPEKVKLDFYNWLIAEIKKQCA</sequence>
<comment type="caution">
    <text evidence="1">The sequence shown here is derived from an EMBL/GenBank/DDBJ whole genome shotgun (WGS) entry which is preliminary data.</text>
</comment>
<keyword evidence="2" id="KW-1185">Reference proteome</keyword>
<evidence type="ECO:0000313" key="2">
    <source>
        <dbReference type="Proteomes" id="UP001501565"/>
    </source>
</evidence>
<gene>
    <name evidence="1" type="ORF">GCM10022277_12460</name>
</gene>
<dbReference type="RefSeq" id="WP_344796579.1">
    <property type="nucleotide sequence ID" value="NZ_BAABBN010000004.1"/>
</dbReference>
<evidence type="ECO:0000313" key="1">
    <source>
        <dbReference type="EMBL" id="GAA3918692.1"/>
    </source>
</evidence>
<proteinExistence type="predicted"/>
<accession>A0ABP7MAP0</accession>
<organism evidence="1 2">
    <name type="scientific">Litoribacillus peritrichatus</name>
    <dbReference type="NCBI Taxonomy" id="718191"/>
    <lineage>
        <taxon>Bacteria</taxon>
        <taxon>Pseudomonadati</taxon>
        <taxon>Pseudomonadota</taxon>
        <taxon>Gammaproteobacteria</taxon>
        <taxon>Oceanospirillales</taxon>
        <taxon>Oceanospirillaceae</taxon>
        <taxon>Litoribacillus</taxon>
    </lineage>
</organism>
<protein>
    <submittedName>
        <fullName evidence="1">Uncharacterized protein</fullName>
    </submittedName>
</protein>
<dbReference type="Proteomes" id="UP001501565">
    <property type="component" value="Unassembled WGS sequence"/>
</dbReference>
<name>A0ABP7MAP0_9GAMM</name>
<reference evidence="2" key="1">
    <citation type="journal article" date="2019" name="Int. J. Syst. Evol. Microbiol.">
        <title>The Global Catalogue of Microorganisms (GCM) 10K type strain sequencing project: providing services to taxonomists for standard genome sequencing and annotation.</title>
        <authorList>
            <consortium name="The Broad Institute Genomics Platform"/>
            <consortium name="The Broad Institute Genome Sequencing Center for Infectious Disease"/>
            <person name="Wu L."/>
            <person name="Ma J."/>
        </authorList>
    </citation>
    <scope>NUCLEOTIDE SEQUENCE [LARGE SCALE GENOMIC DNA]</scope>
    <source>
        <strain evidence="2">JCM 17551</strain>
    </source>
</reference>
<dbReference type="EMBL" id="BAABBN010000004">
    <property type="protein sequence ID" value="GAA3918692.1"/>
    <property type="molecule type" value="Genomic_DNA"/>
</dbReference>